<feature type="transmembrane region" description="Helical" evidence="9">
    <location>
        <begin position="121"/>
        <end position="140"/>
    </location>
</feature>
<feature type="transmembrane region" description="Helical" evidence="9">
    <location>
        <begin position="160"/>
        <end position="180"/>
    </location>
</feature>
<evidence type="ECO:0000313" key="11">
    <source>
        <dbReference type="EMBL" id="CAB4744900.1"/>
    </source>
</evidence>
<dbReference type="PROSITE" id="PS51108">
    <property type="entry name" value="PTS_EIID"/>
    <property type="match status" value="1"/>
</dbReference>
<keyword evidence="4" id="KW-0762">Sugar transport</keyword>
<dbReference type="EMBL" id="CAFBMV010000001">
    <property type="protein sequence ID" value="CAB4912993.1"/>
    <property type="molecule type" value="Genomic_DNA"/>
</dbReference>
<evidence type="ECO:0000313" key="13">
    <source>
        <dbReference type="EMBL" id="CAB4912993.1"/>
    </source>
</evidence>
<evidence type="ECO:0000313" key="10">
    <source>
        <dbReference type="EMBL" id="CAB4657481.1"/>
    </source>
</evidence>
<evidence type="ECO:0000313" key="12">
    <source>
        <dbReference type="EMBL" id="CAB4857965.1"/>
    </source>
</evidence>
<protein>
    <submittedName>
        <fullName evidence="13">Unannotated protein</fullName>
    </submittedName>
</protein>
<evidence type="ECO:0000256" key="3">
    <source>
        <dbReference type="ARBA" id="ARBA00022475"/>
    </source>
</evidence>
<dbReference type="EMBL" id="CAFBQL010000002">
    <property type="protein sequence ID" value="CAB5054473.1"/>
    <property type="molecule type" value="Genomic_DNA"/>
</dbReference>
<evidence type="ECO:0000256" key="2">
    <source>
        <dbReference type="ARBA" id="ARBA00022448"/>
    </source>
</evidence>
<keyword evidence="5" id="KW-0598">Phosphotransferase system</keyword>
<dbReference type="EMBL" id="CAFBLE010000002">
    <property type="protein sequence ID" value="CAB4857965.1"/>
    <property type="molecule type" value="Genomic_DNA"/>
</dbReference>
<keyword evidence="3" id="KW-1003">Cell membrane</keyword>
<dbReference type="GO" id="GO:0009401">
    <property type="term" value="P:phosphoenolpyruvate-dependent sugar phosphotransferase system"/>
    <property type="evidence" value="ECO:0007669"/>
    <property type="project" value="UniProtKB-KW"/>
</dbReference>
<comment type="subcellular location">
    <subcellularLocation>
        <location evidence="1">Cell membrane</location>
        <topology evidence="1">Multi-pass membrane protein</topology>
    </subcellularLocation>
</comment>
<evidence type="ECO:0000256" key="4">
    <source>
        <dbReference type="ARBA" id="ARBA00022597"/>
    </source>
</evidence>
<name>A0A6J7H880_9ZZZZ</name>
<keyword evidence="7 9" id="KW-1133">Transmembrane helix</keyword>
<evidence type="ECO:0000313" key="14">
    <source>
        <dbReference type="EMBL" id="CAB5054473.1"/>
    </source>
</evidence>
<evidence type="ECO:0000256" key="6">
    <source>
        <dbReference type="ARBA" id="ARBA00022692"/>
    </source>
</evidence>
<dbReference type="AlphaFoldDB" id="A0A6J7H880"/>
<evidence type="ECO:0000256" key="5">
    <source>
        <dbReference type="ARBA" id="ARBA00022683"/>
    </source>
</evidence>
<feature type="transmembrane region" description="Helical" evidence="9">
    <location>
        <begin position="246"/>
        <end position="263"/>
    </location>
</feature>
<dbReference type="GO" id="GO:0005886">
    <property type="term" value="C:plasma membrane"/>
    <property type="evidence" value="ECO:0007669"/>
    <property type="project" value="UniProtKB-SubCell"/>
</dbReference>
<evidence type="ECO:0000256" key="9">
    <source>
        <dbReference type="SAM" id="Phobius"/>
    </source>
</evidence>
<feature type="transmembrane region" description="Helical" evidence="9">
    <location>
        <begin position="270"/>
        <end position="289"/>
    </location>
</feature>
<dbReference type="PANTHER" id="PTHR32502:SF5">
    <property type="entry name" value="N-ACETYLGALACTOSAMINE PERMEASE IID COMPONENT-RELATED"/>
    <property type="match status" value="1"/>
</dbReference>
<evidence type="ECO:0000256" key="7">
    <source>
        <dbReference type="ARBA" id="ARBA00022989"/>
    </source>
</evidence>
<keyword evidence="2" id="KW-0813">Transport</keyword>
<keyword evidence="6 9" id="KW-0812">Transmembrane</keyword>
<proteinExistence type="predicted"/>
<dbReference type="EMBL" id="CAEZZC010000004">
    <property type="protein sequence ID" value="CAB4744900.1"/>
    <property type="molecule type" value="Genomic_DNA"/>
</dbReference>
<dbReference type="InterPro" id="IPR050303">
    <property type="entry name" value="GatZ_KbaZ_carbometab"/>
</dbReference>
<accession>A0A6J7H880</accession>
<organism evidence="13">
    <name type="scientific">freshwater metagenome</name>
    <dbReference type="NCBI Taxonomy" id="449393"/>
    <lineage>
        <taxon>unclassified sequences</taxon>
        <taxon>metagenomes</taxon>
        <taxon>ecological metagenomes</taxon>
    </lineage>
</organism>
<dbReference type="PANTHER" id="PTHR32502">
    <property type="entry name" value="N-ACETYLGALACTOSAMINE PERMEASE II COMPONENT-RELATED"/>
    <property type="match status" value="1"/>
</dbReference>
<evidence type="ECO:0000256" key="1">
    <source>
        <dbReference type="ARBA" id="ARBA00004651"/>
    </source>
</evidence>
<gene>
    <name evidence="10" type="ORF">UFOPK2289_00221</name>
    <name evidence="11" type="ORF">UFOPK2822_00439</name>
    <name evidence="12" type="ORF">UFOPK3346_00301</name>
    <name evidence="13" type="ORF">UFOPK3670_00169</name>
    <name evidence="14" type="ORF">UFOPK4308_00328</name>
</gene>
<sequence length="316" mass="34098">MSNTPAGDRSITRSDLLKSWFLWTMFSHSNYNYERLQATGFAHSMVPIIKRLYGGDKEATRAALKRHLVFFNTEPEIGAVIHGITIAMEEEKANGAPITDTAINSTKSGLMGPLAGVGDTLTQGIVLPLLLALGISITGLSTTNTTGDLTGIKGNVLGPILFLVLIAIYSLSLTYFSFMQGYVQGRKLVTSVFKSGLIDRVIVGAGVLGNLVLGGLAAKFITIYLAFDVQIGAQKVRAQQDFLDKIMPGILPLAFVLFTWWILKRGLHPIKLLVIYLVICILGAVPFMGPAPQWITDQCGSSILQPYGPCADPVAK</sequence>
<reference evidence="13" key="1">
    <citation type="submission" date="2020-05" db="EMBL/GenBank/DDBJ databases">
        <authorList>
            <person name="Chiriac C."/>
            <person name="Salcher M."/>
            <person name="Ghai R."/>
            <person name="Kavagutti S V."/>
        </authorList>
    </citation>
    <scope>NUCLEOTIDE SEQUENCE</scope>
</reference>
<dbReference type="Pfam" id="PF03613">
    <property type="entry name" value="EIID-AGA"/>
    <property type="match status" value="1"/>
</dbReference>
<feature type="transmembrane region" description="Helical" evidence="9">
    <location>
        <begin position="201"/>
        <end position="226"/>
    </location>
</feature>
<dbReference type="InterPro" id="IPR004704">
    <property type="entry name" value="PTS_IID_man"/>
</dbReference>
<keyword evidence="8 9" id="KW-0472">Membrane</keyword>
<evidence type="ECO:0000256" key="8">
    <source>
        <dbReference type="ARBA" id="ARBA00023136"/>
    </source>
</evidence>
<dbReference type="EMBL" id="CAEZWT010000003">
    <property type="protein sequence ID" value="CAB4657481.1"/>
    <property type="molecule type" value="Genomic_DNA"/>
</dbReference>